<reference evidence="2 3" key="1">
    <citation type="submission" date="2019-11" db="EMBL/GenBank/DDBJ databases">
        <title>Whole genome sequence of Oryza granulata.</title>
        <authorList>
            <person name="Li W."/>
        </authorList>
    </citation>
    <scope>NUCLEOTIDE SEQUENCE [LARGE SCALE GENOMIC DNA]</scope>
    <source>
        <strain evidence="3">cv. Menghai</strain>
        <tissue evidence="2">Leaf</tissue>
    </source>
</reference>
<comment type="caution">
    <text evidence="2">The sequence shown here is derived from an EMBL/GenBank/DDBJ whole genome shotgun (WGS) entry which is preliminary data.</text>
</comment>
<organism evidence="2 3">
    <name type="scientific">Oryza meyeriana var. granulata</name>
    <dbReference type="NCBI Taxonomy" id="110450"/>
    <lineage>
        <taxon>Eukaryota</taxon>
        <taxon>Viridiplantae</taxon>
        <taxon>Streptophyta</taxon>
        <taxon>Embryophyta</taxon>
        <taxon>Tracheophyta</taxon>
        <taxon>Spermatophyta</taxon>
        <taxon>Magnoliopsida</taxon>
        <taxon>Liliopsida</taxon>
        <taxon>Poales</taxon>
        <taxon>Poaceae</taxon>
        <taxon>BOP clade</taxon>
        <taxon>Oryzoideae</taxon>
        <taxon>Oryzeae</taxon>
        <taxon>Oryzinae</taxon>
        <taxon>Oryza</taxon>
        <taxon>Oryza meyeriana</taxon>
    </lineage>
</organism>
<name>A0A6G1EIE3_9ORYZ</name>
<gene>
    <name evidence="2" type="ORF">E2562_010207</name>
</gene>
<sequence>SKEQQESQPPAPAQSTPTQEDKAVRDYPFLARHATPSIPEDVPTFNLGFDSTQETVEEVYLLNNQLDKNDIKSLFSKSDDRLDHKELEGIQFFHVEVPRAVGWQENATVRSKGHF</sequence>
<dbReference type="AlphaFoldDB" id="A0A6G1EIE3"/>
<dbReference type="EMBL" id="SPHZ02000003">
    <property type="protein sequence ID" value="KAF0924568.1"/>
    <property type="molecule type" value="Genomic_DNA"/>
</dbReference>
<evidence type="ECO:0000313" key="3">
    <source>
        <dbReference type="Proteomes" id="UP000479710"/>
    </source>
</evidence>
<protein>
    <submittedName>
        <fullName evidence="2">Uncharacterized protein</fullName>
    </submittedName>
</protein>
<evidence type="ECO:0000313" key="2">
    <source>
        <dbReference type="EMBL" id="KAF0924568.1"/>
    </source>
</evidence>
<dbReference type="Proteomes" id="UP000479710">
    <property type="component" value="Unassembled WGS sequence"/>
</dbReference>
<evidence type="ECO:0000256" key="1">
    <source>
        <dbReference type="SAM" id="MobiDB-lite"/>
    </source>
</evidence>
<keyword evidence="3" id="KW-1185">Reference proteome</keyword>
<feature type="region of interest" description="Disordered" evidence="1">
    <location>
        <begin position="1"/>
        <end position="23"/>
    </location>
</feature>
<accession>A0A6G1EIE3</accession>
<proteinExistence type="predicted"/>
<dbReference type="OrthoDB" id="682309at2759"/>
<feature type="non-terminal residue" evidence="2">
    <location>
        <position position="1"/>
    </location>
</feature>